<keyword evidence="3" id="KW-1185">Reference proteome</keyword>
<dbReference type="GO" id="GO:0006189">
    <property type="term" value="P:'de novo' IMP biosynthetic process"/>
    <property type="evidence" value="ECO:0007669"/>
    <property type="project" value="InterPro"/>
</dbReference>
<dbReference type="SMART" id="SM01001">
    <property type="entry name" value="AIRC"/>
    <property type="match status" value="1"/>
</dbReference>
<comment type="caution">
    <text evidence="2">The sequence shown here is derived from an EMBL/GenBank/DDBJ whole genome shotgun (WGS) entry which is preliminary data.</text>
</comment>
<dbReference type="Gene3D" id="3.40.50.1970">
    <property type="match status" value="1"/>
</dbReference>
<sequence>MTPTVRFDADRARRIGLPEAVFCAGKTAEQIAIAAEAGRTAHGRCLLTRLDTAMLAALPSGLRTALDHDPLSRTAVLGDWPAVRDEGSVAVVTGGTADLPVAGEVARTLRFAGCAATVFADVGVAGLWRLLEIQERLAAFPVVILVAGMEGALFTVAGGLLPGLLIAVPTAVGYGIATGGHTALNAALASCAPGLLVTNIDNGYGAACAALRALALPADAGRESPAPQT</sequence>
<dbReference type="PANTHER" id="PTHR43064:SF1">
    <property type="entry name" value="SLL1489 PROTEIN"/>
    <property type="match status" value="1"/>
</dbReference>
<name>A0A7W6RDS5_9PROT</name>
<dbReference type="Proteomes" id="UP000554286">
    <property type="component" value="Unassembled WGS sequence"/>
</dbReference>
<proteinExistence type="predicted"/>
<feature type="domain" description="PurE" evidence="1">
    <location>
        <begin position="87"/>
        <end position="219"/>
    </location>
</feature>
<dbReference type="AlphaFoldDB" id="A0A7W6RDS5"/>
<evidence type="ECO:0000313" key="3">
    <source>
        <dbReference type="Proteomes" id="UP000554286"/>
    </source>
</evidence>
<dbReference type="RefSeq" id="WP_184044945.1">
    <property type="nucleotide sequence ID" value="NZ_JACIGK010000014.1"/>
</dbReference>
<reference evidence="2 3" key="1">
    <citation type="submission" date="2020-08" db="EMBL/GenBank/DDBJ databases">
        <title>Genome sequencing of Purple Non-Sulfur Bacteria from various extreme environments.</title>
        <authorList>
            <person name="Mayer M."/>
        </authorList>
    </citation>
    <scope>NUCLEOTIDE SEQUENCE [LARGE SCALE GENOMIC DNA]</scope>
    <source>
        <strain evidence="2 3">JA131</strain>
    </source>
</reference>
<evidence type="ECO:0000259" key="1">
    <source>
        <dbReference type="SMART" id="SM01001"/>
    </source>
</evidence>
<dbReference type="GO" id="GO:0016787">
    <property type="term" value="F:hydrolase activity"/>
    <property type="evidence" value="ECO:0007669"/>
    <property type="project" value="InterPro"/>
</dbReference>
<dbReference type="NCBIfam" id="NF033503">
    <property type="entry name" value="LarB"/>
    <property type="match status" value="1"/>
</dbReference>
<protein>
    <recommendedName>
        <fullName evidence="1">PurE domain-containing protein</fullName>
    </recommendedName>
</protein>
<accession>A0A7W6RDS5</accession>
<dbReference type="InterPro" id="IPR039476">
    <property type="entry name" value="P2CMN_synthase_LarB"/>
</dbReference>
<dbReference type="SUPFAM" id="SSF52255">
    <property type="entry name" value="N5-CAIR mutase (phosphoribosylaminoimidazole carboxylase, PurE)"/>
    <property type="match status" value="1"/>
</dbReference>
<dbReference type="EMBL" id="JACIGK010000014">
    <property type="protein sequence ID" value="MBB4266472.1"/>
    <property type="molecule type" value="Genomic_DNA"/>
</dbReference>
<dbReference type="PANTHER" id="PTHR43064">
    <property type="entry name" value="PHOSPHORIBOSYLAMINOIMIDAZOLE CARBOXYLASE-RELATED"/>
    <property type="match status" value="1"/>
</dbReference>
<dbReference type="InterPro" id="IPR000031">
    <property type="entry name" value="PurE_dom"/>
</dbReference>
<gene>
    <name evidence="2" type="ORF">GGD89_002104</name>
</gene>
<organism evidence="2 3">
    <name type="scientific">Roseospira visakhapatnamensis</name>
    <dbReference type="NCBI Taxonomy" id="390880"/>
    <lineage>
        <taxon>Bacteria</taxon>
        <taxon>Pseudomonadati</taxon>
        <taxon>Pseudomonadota</taxon>
        <taxon>Alphaproteobacteria</taxon>
        <taxon>Rhodospirillales</taxon>
        <taxon>Rhodospirillaceae</taxon>
        <taxon>Roseospira</taxon>
    </lineage>
</organism>
<evidence type="ECO:0000313" key="2">
    <source>
        <dbReference type="EMBL" id="MBB4266472.1"/>
    </source>
</evidence>